<evidence type="ECO:0000256" key="2">
    <source>
        <dbReference type="RuleBase" id="RU003909"/>
    </source>
</evidence>
<accession>A0ABQ8L0B9</accession>
<sequence>MSWDSYISSLTKSEWVDDAVILGCKPGQESVWAAAPGGWLSQVTPGEAANFPPSLTKESRCNFQQIRSLEEINGLFIRAEFPHSARAEFSRALLIWSRVPKAETSSEKGTSEAAEVKAIVTNDRGSLFANGITLAGRRCTVLRDALNVDGQNTMDIKMKTSDKEPDPFSFTIGRSHQAIIIAKGVKDAHGGKVNPPVFDMTTYLRKMNMIRSDLKARRTGPRSIIGLHRHPPLHHLGFNIAGVCDLGFFSSSLHKGFAFSAHLSERDAPSSGHLQDLFEL</sequence>
<gene>
    <name evidence="3" type="ORF">H4Q32_026774</name>
</gene>
<name>A0ABQ8L0B9_LABRO</name>
<dbReference type="InterPro" id="IPR036140">
    <property type="entry name" value="PFN_sf"/>
</dbReference>
<protein>
    <recommendedName>
        <fullName evidence="2">Profilin</fullName>
    </recommendedName>
</protein>
<dbReference type="Proteomes" id="UP000830375">
    <property type="component" value="Unassembled WGS sequence"/>
</dbReference>
<evidence type="ECO:0000313" key="3">
    <source>
        <dbReference type="EMBL" id="KAI2643819.1"/>
    </source>
</evidence>
<dbReference type="Pfam" id="PF00235">
    <property type="entry name" value="Profilin"/>
    <property type="match status" value="2"/>
</dbReference>
<dbReference type="SUPFAM" id="SSF55770">
    <property type="entry name" value="Profilin (actin-binding protein)"/>
    <property type="match status" value="2"/>
</dbReference>
<keyword evidence="4" id="KW-1185">Reference proteome</keyword>
<dbReference type="PANTHER" id="PTHR13936">
    <property type="entry name" value="PROFILIN"/>
    <property type="match status" value="1"/>
</dbReference>
<dbReference type="Gene3D" id="3.30.450.30">
    <property type="entry name" value="Dynein light chain 2a, cytoplasmic"/>
    <property type="match status" value="2"/>
</dbReference>
<organism evidence="3 4">
    <name type="scientific">Labeo rohita</name>
    <name type="common">Indian major carp</name>
    <name type="synonym">Cyprinus rohita</name>
    <dbReference type="NCBI Taxonomy" id="84645"/>
    <lineage>
        <taxon>Eukaryota</taxon>
        <taxon>Metazoa</taxon>
        <taxon>Chordata</taxon>
        <taxon>Craniata</taxon>
        <taxon>Vertebrata</taxon>
        <taxon>Euteleostomi</taxon>
        <taxon>Actinopterygii</taxon>
        <taxon>Neopterygii</taxon>
        <taxon>Teleostei</taxon>
        <taxon>Ostariophysi</taxon>
        <taxon>Cypriniformes</taxon>
        <taxon>Cyprinidae</taxon>
        <taxon>Labeoninae</taxon>
        <taxon>Labeonini</taxon>
        <taxon>Labeo</taxon>
    </lineage>
</organism>
<dbReference type="InterPro" id="IPR048278">
    <property type="entry name" value="PFN"/>
</dbReference>
<proteinExistence type="inferred from homology"/>
<reference evidence="3 4" key="1">
    <citation type="submission" date="2022-01" db="EMBL/GenBank/DDBJ databases">
        <title>A high-quality chromosome-level genome assembly of rohu carp, Labeo rohita.</title>
        <authorList>
            <person name="Arick M.A. II"/>
            <person name="Hsu C.-Y."/>
            <person name="Magbanua Z."/>
            <person name="Pechanova O."/>
            <person name="Grover C."/>
            <person name="Miller E."/>
            <person name="Thrash A."/>
            <person name="Ezzel L."/>
            <person name="Alam S."/>
            <person name="Benzie J."/>
            <person name="Hamilton M."/>
            <person name="Karsi A."/>
            <person name="Lawrence M.L."/>
            <person name="Peterson D.G."/>
        </authorList>
    </citation>
    <scope>NUCLEOTIDE SEQUENCE [LARGE SCALE GENOMIC DNA]</scope>
    <source>
        <strain evidence="4">BAU-BD-2019</strain>
        <tissue evidence="3">Blood</tissue>
    </source>
</reference>
<keyword evidence="2" id="KW-0009">Actin-binding</keyword>
<evidence type="ECO:0000313" key="4">
    <source>
        <dbReference type="Proteomes" id="UP000830375"/>
    </source>
</evidence>
<comment type="similarity">
    <text evidence="1 2">Belongs to the profilin family.</text>
</comment>
<dbReference type="EMBL" id="JACTAM010002727">
    <property type="protein sequence ID" value="KAI2643819.1"/>
    <property type="molecule type" value="Genomic_DNA"/>
</dbReference>
<dbReference type="InterPro" id="IPR005455">
    <property type="entry name" value="PFN_euk"/>
</dbReference>
<dbReference type="PANTHER" id="PTHR13936:SF17">
    <property type="entry name" value="PROFILIN"/>
    <property type="match status" value="1"/>
</dbReference>
<dbReference type="SMART" id="SM00392">
    <property type="entry name" value="PROF"/>
    <property type="match status" value="1"/>
</dbReference>
<comment type="caution">
    <text evidence="3">The sequence shown here is derived from an EMBL/GenBank/DDBJ whole genome shotgun (WGS) entry which is preliminary data.</text>
</comment>
<evidence type="ECO:0000256" key="1">
    <source>
        <dbReference type="ARBA" id="ARBA00010058"/>
    </source>
</evidence>